<protein>
    <recommendedName>
        <fullName evidence="2">H(+)-exporting diphosphatase</fullName>
        <ecNumber evidence="2">7.1.3.1</ecNumber>
    </recommendedName>
</protein>
<dbReference type="InterPro" id="IPR004131">
    <property type="entry name" value="PPase-energised_H-pump"/>
</dbReference>
<dbReference type="OrthoDB" id="5210at2759"/>
<evidence type="ECO:0000256" key="6">
    <source>
        <dbReference type="ARBA" id="ARBA00022967"/>
    </source>
</evidence>
<dbReference type="GO" id="GO:0012505">
    <property type="term" value="C:endomembrane system"/>
    <property type="evidence" value="ECO:0007669"/>
    <property type="project" value="UniProtKB-SubCell"/>
</dbReference>
<keyword evidence="6" id="KW-1278">Translocase</keyword>
<feature type="non-terminal residue" evidence="11">
    <location>
        <position position="107"/>
    </location>
</feature>
<evidence type="ECO:0000256" key="1">
    <source>
        <dbReference type="ARBA" id="ARBA00004127"/>
    </source>
</evidence>
<dbReference type="EC" id="7.1.3.1" evidence="2"/>
<keyword evidence="7 10" id="KW-1133">Transmembrane helix</keyword>
<evidence type="ECO:0000256" key="7">
    <source>
        <dbReference type="ARBA" id="ARBA00022989"/>
    </source>
</evidence>
<evidence type="ECO:0000313" key="12">
    <source>
        <dbReference type="Proteomes" id="UP000541444"/>
    </source>
</evidence>
<keyword evidence="8" id="KW-0406">Ion transport</keyword>
<dbReference type="Proteomes" id="UP000541444">
    <property type="component" value="Unassembled WGS sequence"/>
</dbReference>
<dbReference type="GO" id="GO:0009678">
    <property type="term" value="F:diphosphate hydrolysis-driven proton transmembrane transporter activity"/>
    <property type="evidence" value="ECO:0007669"/>
    <property type="project" value="UniProtKB-EC"/>
</dbReference>
<name>A0A7J7NFV9_9MAGN</name>
<evidence type="ECO:0000256" key="8">
    <source>
        <dbReference type="ARBA" id="ARBA00023065"/>
    </source>
</evidence>
<evidence type="ECO:0000256" key="5">
    <source>
        <dbReference type="ARBA" id="ARBA00022842"/>
    </source>
</evidence>
<evidence type="ECO:0000256" key="9">
    <source>
        <dbReference type="ARBA" id="ARBA00023136"/>
    </source>
</evidence>
<gene>
    <name evidence="11" type="ORF">GIB67_012944</name>
</gene>
<evidence type="ECO:0000256" key="2">
    <source>
        <dbReference type="ARBA" id="ARBA00013242"/>
    </source>
</evidence>
<accession>A0A7J7NFV9</accession>
<comment type="subcellular location">
    <subcellularLocation>
        <location evidence="1">Endomembrane system</location>
        <topology evidence="1">Multi-pass membrane protein</topology>
    </subcellularLocation>
</comment>
<evidence type="ECO:0000256" key="10">
    <source>
        <dbReference type="SAM" id="Phobius"/>
    </source>
</evidence>
<evidence type="ECO:0000313" key="11">
    <source>
        <dbReference type="EMBL" id="KAF6166047.1"/>
    </source>
</evidence>
<dbReference type="AlphaFoldDB" id="A0A7J7NFV9"/>
<feature type="transmembrane region" description="Helical" evidence="10">
    <location>
        <begin position="12"/>
        <end position="31"/>
    </location>
</feature>
<proteinExistence type="predicted"/>
<dbReference type="PANTHER" id="PTHR31998">
    <property type="entry name" value="K(+)-INSENSITIVE PYROPHOSPHATE-ENERGIZED PROTON PUMP"/>
    <property type="match status" value="1"/>
</dbReference>
<comment type="caution">
    <text evidence="11">The sequence shown here is derived from an EMBL/GenBank/DDBJ whole genome shotgun (WGS) entry which is preliminary data.</text>
</comment>
<dbReference type="EMBL" id="JACGCM010000816">
    <property type="protein sequence ID" value="KAF6166047.1"/>
    <property type="molecule type" value="Genomic_DNA"/>
</dbReference>
<reference evidence="11 12" key="1">
    <citation type="journal article" date="2020" name="IScience">
        <title>Genome Sequencing of the Endangered Kingdonia uniflora (Circaeasteraceae, Ranunculales) Reveals Potential Mechanisms of Evolutionary Specialization.</title>
        <authorList>
            <person name="Sun Y."/>
            <person name="Deng T."/>
            <person name="Zhang A."/>
            <person name="Moore M.J."/>
            <person name="Landis J.B."/>
            <person name="Lin N."/>
            <person name="Zhang H."/>
            <person name="Zhang X."/>
            <person name="Huang J."/>
            <person name="Zhang X."/>
            <person name="Sun H."/>
            <person name="Wang H."/>
        </authorList>
    </citation>
    <scope>NUCLEOTIDE SEQUENCE [LARGE SCALE GENOMIC DNA]</scope>
    <source>
        <strain evidence="11">TB1705</strain>
        <tissue evidence="11">Leaf</tissue>
    </source>
</reference>
<keyword evidence="3" id="KW-0813">Transport</keyword>
<sequence length="107" mass="12249">MYGSISFLLTMYQYVDIFMVAFAVLIFLFLGSVEGFSTKLQPALYFQQGQNVQVHPSKCCLQYCSIARRYHISNFFGFLRMKITIYANARTTLEARKGVGKAFITAF</sequence>
<evidence type="ECO:0000256" key="3">
    <source>
        <dbReference type="ARBA" id="ARBA00022448"/>
    </source>
</evidence>
<evidence type="ECO:0000256" key="4">
    <source>
        <dbReference type="ARBA" id="ARBA00022692"/>
    </source>
</evidence>
<organism evidence="11 12">
    <name type="scientific">Kingdonia uniflora</name>
    <dbReference type="NCBI Taxonomy" id="39325"/>
    <lineage>
        <taxon>Eukaryota</taxon>
        <taxon>Viridiplantae</taxon>
        <taxon>Streptophyta</taxon>
        <taxon>Embryophyta</taxon>
        <taxon>Tracheophyta</taxon>
        <taxon>Spermatophyta</taxon>
        <taxon>Magnoliopsida</taxon>
        <taxon>Ranunculales</taxon>
        <taxon>Circaeasteraceae</taxon>
        <taxon>Kingdonia</taxon>
    </lineage>
</organism>
<keyword evidence="4 10" id="KW-0812">Transmembrane</keyword>
<dbReference type="GO" id="GO:0004427">
    <property type="term" value="F:inorganic diphosphate phosphatase activity"/>
    <property type="evidence" value="ECO:0007669"/>
    <property type="project" value="InterPro"/>
</dbReference>
<dbReference type="GO" id="GO:0016020">
    <property type="term" value="C:membrane"/>
    <property type="evidence" value="ECO:0007669"/>
    <property type="project" value="InterPro"/>
</dbReference>
<keyword evidence="12" id="KW-1185">Reference proteome</keyword>
<keyword evidence="9 10" id="KW-0472">Membrane</keyword>
<keyword evidence="5" id="KW-0460">Magnesium</keyword>